<proteinExistence type="predicted"/>
<protein>
    <submittedName>
        <fullName evidence="2">DUF4446 family protein</fullName>
    </submittedName>
</protein>
<dbReference type="OrthoDB" id="5244042at2"/>
<reference evidence="2 3" key="1">
    <citation type="submission" date="2019-01" db="EMBL/GenBank/DDBJ databases">
        <title>Nocardioides guangzhouensis sp. nov., an actinobacterium isolated from soil.</title>
        <authorList>
            <person name="Fu Y."/>
            <person name="Cai Y."/>
            <person name="Lin Z."/>
            <person name="Chen P."/>
        </authorList>
    </citation>
    <scope>NUCLEOTIDE SEQUENCE [LARGE SCALE GENOMIC DNA]</scope>
    <source>
        <strain evidence="2 3">130</strain>
    </source>
</reference>
<evidence type="ECO:0000313" key="3">
    <source>
        <dbReference type="Proteomes" id="UP000295198"/>
    </source>
</evidence>
<dbReference type="Proteomes" id="UP000295198">
    <property type="component" value="Unassembled WGS sequence"/>
</dbReference>
<keyword evidence="1" id="KW-0812">Transmembrane</keyword>
<evidence type="ECO:0000313" key="2">
    <source>
        <dbReference type="EMBL" id="RYP88696.1"/>
    </source>
</evidence>
<organism evidence="2 3">
    <name type="scientific">Nocardioides guangzhouensis</name>
    <dbReference type="NCBI Taxonomy" id="2497878"/>
    <lineage>
        <taxon>Bacteria</taxon>
        <taxon>Bacillati</taxon>
        <taxon>Actinomycetota</taxon>
        <taxon>Actinomycetes</taxon>
        <taxon>Propionibacteriales</taxon>
        <taxon>Nocardioidaceae</taxon>
        <taxon>Nocardioides</taxon>
    </lineage>
</organism>
<keyword evidence="1" id="KW-1133">Transmembrane helix</keyword>
<gene>
    <name evidence="2" type="ORF">EKO23_02100</name>
</gene>
<dbReference type="RefSeq" id="WP_134713579.1">
    <property type="nucleotide sequence ID" value="NZ_SDKM01000002.1"/>
</dbReference>
<name>A0A4Q4ZMD0_9ACTN</name>
<keyword evidence="3" id="KW-1185">Reference proteome</keyword>
<dbReference type="InterPro" id="IPR027981">
    <property type="entry name" value="DUF4446"/>
</dbReference>
<sequence length="139" mass="15138">MPITTLGAVENLAWLALPIALVALVLSVQTRQAARRRPTDGEDALPEDVHGLRQEVAALRAEARDALRHLAVVRYDAFGDMGGHLSWSLALLDDSGHGVVLSSIHGRSESRTYAKNVTAWSSEQQLSPEEQEAIEHARP</sequence>
<evidence type="ECO:0000256" key="1">
    <source>
        <dbReference type="SAM" id="Phobius"/>
    </source>
</evidence>
<dbReference type="Pfam" id="PF14584">
    <property type="entry name" value="DUF4446"/>
    <property type="match status" value="1"/>
</dbReference>
<keyword evidence="1" id="KW-0472">Membrane</keyword>
<comment type="caution">
    <text evidence="2">The sequence shown here is derived from an EMBL/GenBank/DDBJ whole genome shotgun (WGS) entry which is preliminary data.</text>
</comment>
<accession>A0A4Q4ZMD0</accession>
<dbReference type="EMBL" id="SDKM01000002">
    <property type="protein sequence ID" value="RYP88696.1"/>
    <property type="molecule type" value="Genomic_DNA"/>
</dbReference>
<feature type="transmembrane region" description="Helical" evidence="1">
    <location>
        <begin position="12"/>
        <end position="28"/>
    </location>
</feature>
<dbReference type="AlphaFoldDB" id="A0A4Q4ZMD0"/>